<dbReference type="GO" id="GO:0009307">
    <property type="term" value="P:DNA restriction-modification system"/>
    <property type="evidence" value="ECO:0007669"/>
    <property type="project" value="InterPro"/>
</dbReference>
<evidence type="ECO:0000313" key="3">
    <source>
        <dbReference type="EMBL" id="MCD2165951.1"/>
    </source>
</evidence>
<keyword evidence="3" id="KW-0255">Endonuclease</keyword>
<keyword evidence="4" id="KW-1185">Reference proteome</keyword>
<dbReference type="GO" id="GO:0003677">
    <property type="term" value="F:DNA binding"/>
    <property type="evidence" value="ECO:0007669"/>
    <property type="project" value="InterPro"/>
</dbReference>
<evidence type="ECO:0000313" key="4">
    <source>
        <dbReference type="Proteomes" id="UP001199260"/>
    </source>
</evidence>
<feature type="transmembrane region" description="Helical" evidence="1">
    <location>
        <begin position="12"/>
        <end position="37"/>
    </location>
</feature>
<name>A0AAW4XZ73_9BURK</name>
<keyword evidence="3" id="KW-0378">Hydrolase</keyword>
<accession>A0AAW4XZ73</accession>
<dbReference type="GO" id="GO:0004519">
    <property type="term" value="F:endonuclease activity"/>
    <property type="evidence" value="ECO:0007669"/>
    <property type="project" value="UniProtKB-KW"/>
</dbReference>
<dbReference type="InterPro" id="IPR007560">
    <property type="entry name" value="Restrct_endonuc_IV_Mrr"/>
</dbReference>
<keyword evidence="3" id="KW-0540">Nuclease</keyword>
<dbReference type="Pfam" id="PF04471">
    <property type="entry name" value="Mrr_cat"/>
    <property type="match status" value="1"/>
</dbReference>
<keyword evidence="1" id="KW-1133">Transmembrane helix</keyword>
<keyword evidence="1" id="KW-0472">Membrane</keyword>
<dbReference type="InterPro" id="IPR011335">
    <property type="entry name" value="Restrct_endonuc-II-like"/>
</dbReference>
<dbReference type="Proteomes" id="UP001199260">
    <property type="component" value="Unassembled WGS sequence"/>
</dbReference>
<dbReference type="EMBL" id="JAJNCT010000010">
    <property type="protein sequence ID" value="MCD2165951.1"/>
    <property type="molecule type" value="Genomic_DNA"/>
</dbReference>
<comment type="caution">
    <text evidence="3">The sequence shown here is derived from an EMBL/GenBank/DDBJ whole genome shotgun (WGS) entry which is preliminary data.</text>
</comment>
<gene>
    <name evidence="3" type="ORF">LPW39_12485</name>
</gene>
<sequence length="193" mass="20517">MKLKMAENSVFAILLRSSWWISVVVGAIIVVLCLALLPKDIRFVGAAGSLPFLVIGAMAAKRQWNQPSAAATEALLAQASAMSSRDLQAWLSRAWQAEGYTVTAVQQGAADLQLARNGQTTLVQTKRSKAGVHGIEPLRALHEAASQAGAASVYVLLQGELSDNARTFARDQKIVLLQNLALATLLKKAAAKA</sequence>
<proteinExistence type="predicted"/>
<reference evidence="3 4" key="1">
    <citation type="submission" date="2021-11" db="EMBL/GenBank/DDBJ databases">
        <title>Genome sequence.</title>
        <authorList>
            <person name="Sun Q."/>
        </authorList>
    </citation>
    <scope>NUCLEOTIDE SEQUENCE [LARGE SCALE GENOMIC DNA]</scope>
    <source>
        <strain evidence="3 4">KCTC 12005</strain>
    </source>
</reference>
<dbReference type="RefSeq" id="WP_230775236.1">
    <property type="nucleotide sequence ID" value="NZ_JAJNCT010000010.1"/>
</dbReference>
<evidence type="ECO:0000259" key="2">
    <source>
        <dbReference type="Pfam" id="PF04471"/>
    </source>
</evidence>
<keyword evidence="1" id="KW-0812">Transmembrane</keyword>
<dbReference type="SUPFAM" id="SSF52980">
    <property type="entry name" value="Restriction endonuclease-like"/>
    <property type="match status" value="1"/>
</dbReference>
<feature type="domain" description="Restriction endonuclease type IV Mrr" evidence="2">
    <location>
        <begin position="81"/>
        <end position="186"/>
    </location>
</feature>
<protein>
    <submittedName>
        <fullName evidence="3">Restriction endonuclease</fullName>
    </submittedName>
</protein>
<dbReference type="AlphaFoldDB" id="A0AAW4XZ73"/>
<organism evidence="3 4">
    <name type="scientific">Comamonas koreensis</name>
    <dbReference type="NCBI Taxonomy" id="160825"/>
    <lineage>
        <taxon>Bacteria</taxon>
        <taxon>Pseudomonadati</taxon>
        <taxon>Pseudomonadota</taxon>
        <taxon>Betaproteobacteria</taxon>
        <taxon>Burkholderiales</taxon>
        <taxon>Comamonadaceae</taxon>
        <taxon>Comamonas</taxon>
    </lineage>
</organism>
<evidence type="ECO:0000256" key="1">
    <source>
        <dbReference type="SAM" id="Phobius"/>
    </source>
</evidence>